<dbReference type="InterPro" id="IPR011333">
    <property type="entry name" value="SKP1/BTB/POZ_sf"/>
</dbReference>
<protein>
    <recommendedName>
        <fullName evidence="3">BTB domain-containing protein</fullName>
    </recommendedName>
</protein>
<keyword evidence="2" id="KW-1185">Reference proteome</keyword>
<name>A0A1C7LV50_GRIFR</name>
<sequence>MSSRKLAHIVRQGSGLTVDSNSRPALESDRPVVEFTESARVLGTLLSLCYPIGTPKLDYDDVAEVLEAANKYEVPRAIEVATKKLTEYIRGDPLRAYFVAFAHGWMDEAKEAAKHAVFLPKDHYVPEMERASAEAYWRLLDYRRRTAAAITNALALNDTMDPSNAYNTKTLSKAFDEANGFNTYDRFDVGELLKQTTKAGLGYEAIIASIAQVVALQCQKPMCSYAGPTAMHMQSDARAVVIRIMELQGRLDEEFSKVHLCLDHSAAPHIDDEFLQVSW</sequence>
<evidence type="ECO:0008006" key="3">
    <source>
        <dbReference type="Google" id="ProtNLM"/>
    </source>
</evidence>
<proteinExistence type="predicted"/>
<dbReference type="AlphaFoldDB" id="A0A1C7LV50"/>
<comment type="caution">
    <text evidence="1">The sequence shown here is derived from an EMBL/GenBank/DDBJ whole genome shotgun (WGS) entry which is preliminary data.</text>
</comment>
<evidence type="ECO:0000313" key="2">
    <source>
        <dbReference type="Proteomes" id="UP000092993"/>
    </source>
</evidence>
<dbReference type="OrthoDB" id="3357985at2759"/>
<reference evidence="1 2" key="1">
    <citation type="submission" date="2016-03" db="EMBL/GenBank/DDBJ databases">
        <title>Whole genome sequencing of Grifola frondosa 9006-11.</title>
        <authorList>
            <person name="Min B."/>
            <person name="Park H."/>
            <person name="Kim J.-G."/>
            <person name="Cho H."/>
            <person name="Oh Y.-L."/>
            <person name="Kong W.-S."/>
            <person name="Choi I.-G."/>
        </authorList>
    </citation>
    <scope>NUCLEOTIDE SEQUENCE [LARGE SCALE GENOMIC DNA]</scope>
    <source>
        <strain evidence="1 2">9006-11</strain>
    </source>
</reference>
<organism evidence="1 2">
    <name type="scientific">Grifola frondosa</name>
    <name type="common">Maitake</name>
    <name type="synonym">Polyporus frondosus</name>
    <dbReference type="NCBI Taxonomy" id="5627"/>
    <lineage>
        <taxon>Eukaryota</taxon>
        <taxon>Fungi</taxon>
        <taxon>Dikarya</taxon>
        <taxon>Basidiomycota</taxon>
        <taxon>Agaricomycotina</taxon>
        <taxon>Agaricomycetes</taxon>
        <taxon>Polyporales</taxon>
        <taxon>Grifolaceae</taxon>
        <taxon>Grifola</taxon>
    </lineage>
</organism>
<evidence type="ECO:0000313" key="1">
    <source>
        <dbReference type="EMBL" id="OBZ68653.1"/>
    </source>
</evidence>
<dbReference type="Gene3D" id="3.30.710.10">
    <property type="entry name" value="Potassium Channel Kv1.1, Chain A"/>
    <property type="match status" value="1"/>
</dbReference>
<accession>A0A1C7LV50</accession>
<dbReference type="Proteomes" id="UP000092993">
    <property type="component" value="Unassembled WGS sequence"/>
</dbReference>
<gene>
    <name evidence="1" type="ORF">A0H81_11053</name>
</gene>
<dbReference type="EMBL" id="LUGG01000019">
    <property type="protein sequence ID" value="OBZ68653.1"/>
    <property type="molecule type" value="Genomic_DNA"/>
</dbReference>